<feature type="transmembrane region" description="Helical" evidence="12">
    <location>
        <begin position="183"/>
        <end position="203"/>
    </location>
</feature>
<feature type="transmembrane region" description="Helical" evidence="12">
    <location>
        <begin position="288"/>
        <end position="310"/>
    </location>
</feature>
<evidence type="ECO:0000259" key="13">
    <source>
        <dbReference type="Pfam" id="PF01490"/>
    </source>
</evidence>
<feature type="transmembrane region" description="Helical" evidence="12">
    <location>
        <begin position="330"/>
        <end position="350"/>
    </location>
</feature>
<reference evidence="14" key="1">
    <citation type="submission" date="2023-10" db="EMBL/GenBank/DDBJ databases">
        <title>Chromosome-level genome of the transformable northern wattle, Acacia crassicarpa.</title>
        <authorList>
            <person name="Massaro I."/>
            <person name="Sinha N.R."/>
            <person name="Poethig S."/>
            <person name="Leichty A.R."/>
        </authorList>
    </citation>
    <scope>NUCLEOTIDE SEQUENCE</scope>
    <source>
        <strain evidence="14">Acra3RX</strain>
        <tissue evidence="14">Leaf</tissue>
    </source>
</reference>
<protein>
    <recommendedName>
        <fullName evidence="13">Amino acid transporter transmembrane domain-containing protein</fullName>
    </recommendedName>
</protein>
<evidence type="ECO:0000256" key="8">
    <source>
        <dbReference type="ARBA" id="ARBA00023136"/>
    </source>
</evidence>
<dbReference type="GO" id="GO:0012505">
    <property type="term" value="C:endomembrane system"/>
    <property type="evidence" value="ECO:0007669"/>
    <property type="project" value="UniProtKB-SubCell"/>
</dbReference>
<keyword evidence="7 12" id="KW-1133">Transmembrane helix</keyword>
<feature type="transmembrane region" description="Helical" evidence="12">
    <location>
        <begin position="448"/>
        <end position="468"/>
    </location>
</feature>
<dbReference type="AlphaFoldDB" id="A0AAE1JH63"/>
<sequence length="469" mass="50888">MDEDGLGADREDGFQTDDEENLGFRVFEHSSSDETDSDNAKPNFSNENDDDDDVGVPIPLWPQSYRQSMDMLTSVTPPSMSLLRQISESNRSVTRHRNNDDDSDLKTALIPETILVTQDDQPPTSNNGSRISILSNPAKYSSCDHLPPALEQSSLAQSILNGANVLCGIGLLTTPYALKEGGWLSLIILLFFSVTCFYTGILLKRCLDSSPGLHTYPDIGQAAFGIAGRLGVACACVELMILMSDNLSSVFPNTHMEIAGINLSTRQVFTIASALCVLPTICLRNFKLLSFLSVGGIAASILVTSCLIWVGVIDKVGFHPTGSALNLAHIPVSIGLYSFCFAGHSVFPNIYSSMKEPSKFPVVLAVSFGFCFVIYIGVAVLGYLTFGDFIQSQFTLNMPKELYASNIAAWTTVVNPLTKYALTLMPVALSIEELLPPAGRLRCYSMSILIRTALVFSNLVLALSIPFFG</sequence>
<evidence type="ECO:0000256" key="2">
    <source>
        <dbReference type="ARBA" id="ARBA00005590"/>
    </source>
</evidence>
<feature type="region of interest" description="Disordered" evidence="11">
    <location>
        <begin position="1"/>
        <end position="56"/>
    </location>
</feature>
<keyword evidence="3" id="KW-0813">Transport</keyword>
<evidence type="ECO:0000256" key="1">
    <source>
        <dbReference type="ARBA" id="ARBA00004127"/>
    </source>
</evidence>
<evidence type="ECO:0000256" key="5">
    <source>
        <dbReference type="ARBA" id="ARBA00022847"/>
    </source>
</evidence>
<keyword evidence="5" id="KW-0769">Symport</keyword>
<proteinExistence type="inferred from homology"/>
<keyword evidence="15" id="KW-1185">Reference proteome</keyword>
<name>A0AAE1JH63_9FABA</name>
<dbReference type="InterPro" id="IPR013057">
    <property type="entry name" value="AA_transpt_TM"/>
</dbReference>
<organism evidence="14 15">
    <name type="scientific">Acacia crassicarpa</name>
    <name type="common">northern wattle</name>
    <dbReference type="NCBI Taxonomy" id="499986"/>
    <lineage>
        <taxon>Eukaryota</taxon>
        <taxon>Viridiplantae</taxon>
        <taxon>Streptophyta</taxon>
        <taxon>Embryophyta</taxon>
        <taxon>Tracheophyta</taxon>
        <taxon>Spermatophyta</taxon>
        <taxon>Magnoliopsida</taxon>
        <taxon>eudicotyledons</taxon>
        <taxon>Gunneridae</taxon>
        <taxon>Pentapetalae</taxon>
        <taxon>rosids</taxon>
        <taxon>fabids</taxon>
        <taxon>Fabales</taxon>
        <taxon>Fabaceae</taxon>
        <taxon>Caesalpinioideae</taxon>
        <taxon>mimosoid clade</taxon>
        <taxon>Acacieae</taxon>
        <taxon>Acacia</taxon>
    </lineage>
</organism>
<dbReference type="Pfam" id="PF01490">
    <property type="entry name" value="Aa_trans"/>
    <property type="match status" value="1"/>
</dbReference>
<evidence type="ECO:0000313" key="15">
    <source>
        <dbReference type="Proteomes" id="UP001293593"/>
    </source>
</evidence>
<gene>
    <name evidence="14" type="ORF">QN277_023390</name>
</gene>
<comment type="function">
    <text evidence="10">Carrier protein involved in proton-driven auxin influx. Mediates the formation of auxin gradient from developing leaves (site of auxin biosynthesis) to tips by contributing to the loading of auxin in vascular tissues and facilitating acropetal (base to tip) auxin transport within inner tissues of the root apex, and basipetal (tip to base) auxin transport within outer tissues of the root apex. May be involved in lateral roots and nodules formation.</text>
</comment>
<comment type="subcellular location">
    <subcellularLocation>
        <location evidence="1">Endomembrane system</location>
        <topology evidence="1">Multi-pass membrane protein</topology>
    </subcellularLocation>
</comment>
<comment type="similarity">
    <text evidence="2">Belongs to the amino acid/polyamine transporter 2 family. Amino acid/auxin permease (AAAP) (TC 2.A.18.1) subfamily.</text>
</comment>
<dbReference type="Proteomes" id="UP001293593">
    <property type="component" value="Unassembled WGS sequence"/>
</dbReference>
<evidence type="ECO:0000256" key="9">
    <source>
        <dbReference type="ARBA" id="ARBA00023294"/>
    </source>
</evidence>
<dbReference type="GO" id="GO:0009734">
    <property type="term" value="P:auxin-activated signaling pathway"/>
    <property type="evidence" value="ECO:0007669"/>
    <property type="project" value="UniProtKB-KW"/>
</dbReference>
<evidence type="ECO:0000256" key="4">
    <source>
        <dbReference type="ARBA" id="ARBA00022692"/>
    </source>
</evidence>
<feature type="transmembrane region" description="Helical" evidence="12">
    <location>
        <begin position="362"/>
        <end position="387"/>
    </location>
</feature>
<comment type="caution">
    <text evidence="14">The sequence shown here is derived from an EMBL/GenBank/DDBJ whole genome shotgun (WGS) entry which is preliminary data.</text>
</comment>
<evidence type="ECO:0000256" key="12">
    <source>
        <dbReference type="SAM" id="Phobius"/>
    </source>
</evidence>
<keyword evidence="9" id="KW-0927">Auxin signaling pathway</keyword>
<feature type="transmembrane region" description="Helical" evidence="12">
    <location>
        <begin position="223"/>
        <end position="243"/>
    </location>
</feature>
<evidence type="ECO:0000256" key="3">
    <source>
        <dbReference type="ARBA" id="ARBA00022448"/>
    </source>
</evidence>
<evidence type="ECO:0000256" key="11">
    <source>
        <dbReference type="SAM" id="MobiDB-lite"/>
    </source>
</evidence>
<dbReference type="GO" id="GO:0006865">
    <property type="term" value="P:amino acid transport"/>
    <property type="evidence" value="ECO:0007669"/>
    <property type="project" value="UniProtKB-KW"/>
</dbReference>
<dbReference type="EMBL" id="JAWXYG010000006">
    <property type="protein sequence ID" value="KAK4270345.1"/>
    <property type="molecule type" value="Genomic_DNA"/>
</dbReference>
<evidence type="ECO:0000256" key="6">
    <source>
        <dbReference type="ARBA" id="ARBA00022970"/>
    </source>
</evidence>
<feature type="domain" description="Amino acid transporter transmembrane" evidence="13">
    <location>
        <begin position="152"/>
        <end position="469"/>
    </location>
</feature>
<dbReference type="PANTHER" id="PTHR48017">
    <property type="entry name" value="OS05G0424000 PROTEIN-RELATED"/>
    <property type="match status" value="1"/>
</dbReference>
<evidence type="ECO:0000256" key="10">
    <source>
        <dbReference type="ARBA" id="ARBA00045588"/>
    </source>
</evidence>
<accession>A0AAE1JH63</accession>
<evidence type="ECO:0000313" key="14">
    <source>
        <dbReference type="EMBL" id="KAK4270345.1"/>
    </source>
</evidence>
<keyword evidence="6" id="KW-0029">Amino-acid transport</keyword>
<keyword evidence="8 12" id="KW-0472">Membrane</keyword>
<keyword evidence="4 12" id="KW-0812">Transmembrane</keyword>
<dbReference type="GO" id="GO:0015293">
    <property type="term" value="F:symporter activity"/>
    <property type="evidence" value="ECO:0007669"/>
    <property type="project" value="UniProtKB-KW"/>
</dbReference>
<evidence type="ECO:0000256" key="7">
    <source>
        <dbReference type="ARBA" id="ARBA00022989"/>
    </source>
</evidence>